<evidence type="ECO:0000313" key="3">
    <source>
        <dbReference type="Proteomes" id="UP001348641"/>
    </source>
</evidence>
<comment type="caution">
    <text evidence="2">The sequence shown here is derived from an EMBL/GenBank/DDBJ whole genome shotgun (WGS) entry which is preliminary data.</text>
</comment>
<dbReference type="EMBL" id="JAUUCC010000187">
    <property type="protein sequence ID" value="MEE2055496.1"/>
    <property type="molecule type" value="Genomic_DNA"/>
</dbReference>
<proteinExistence type="predicted"/>
<evidence type="ECO:0000313" key="2">
    <source>
        <dbReference type="EMBL" id="MEE2055496.1"/>
    </source>
</evidence>
<name>A0ABU7L1S4_9ACTN</name>
<organism evidence="2 3">
    <name type="scientific">Nocardiopsis tropica</name>
    <dbReference type="NCBI Taxonomy" id="109330"/>
    <lineage>
        <taxon>Bacteria</taxon>
        <taxon>Bacillati</taxon>
        <taxon>Actinomycetota</taxon>
        <taxon>Actinomycetes</taxon>
        <taxon>Streptosporangiales</taxon>
        <taxon>Nocardiopsidaceae</taxon>
        <taxon>Nocardiopsis</taxon>
    </lineage>
</organism>
<evidence type="ECO:0008006" key="4">
    <source>
        <dbReference type="Google" id="ProtNLM"/>
    </source>
</evidence>
<accession>A0ABU7L1S4</accession>
<evidence type="ECO:0000256" key="1">
    <source>
        <dbReference type="SAM" id="MobiDB-lite"/>
    </source>
</evidence>
<gene>
    <name evidence="2" type="ORF">Q8A49_33870</name>
</gene>
<feature type="region of interest" description="Disordered" evidence="1">
    <location>
        <begin position="317"/>
        <end position="359"/>
    </location>
</feature>
<sequence length="377" mass="41099">MSSVAADTDAVLGLVPAPRLAPYLALAGGDRGRALALYEWGVRVSAAAFEDIAHLEVLLRGGMDRVLRAHFREAERGIPWFLLPVPGGEYVAEASGRVRERLRQEGRETRDQVVAAMSFGFWSGMLGPGYEELWRACLHRAFPGSSGRRAEVAATAEGVRRFRNRIAHHDSVLGVDFPFEVRQVAELAAFVDPAAGRWLRSRSRTMDVYAQRPATPDDTLVVSAPGALFLYERCRAHVTRAGQAFAGVDHMAFRVDDVIAPDLPRVLLRRDNVEWTERGAIRLRRTRDPWDRRIAEVVEDSLGTGRNGGRRQVFLLTGPDEPGHRRLAGPLPVDGDASGTAAAGKDGSGRGGEGLAGRPVPEYAYTRLHALETGAAG</sequence>
<dbReference type="Proteomes" id="UP001348641">
    <property type="component" value="Unassembled WGS sequence"/>
</dbReference>
<protein>
    <recommendedName>
        <fullName evidence="4">Abi-like protein</fullName>
    </recommendedName>
</protein>
<dbReference type="RefSeq" id="WP_330162249.1">
    <property type="nucleotide sequence ID" value="NZ_BAAAJA010000016.1"/>
</dbReference>
<reference evidence="2 3" key="1">
    <citation type="submission" date="2023-07" db="EMBL/GenBank/DDBJ databases">
        <authorList>
            <person name="Girao M."/>
            <person name="Carvalho M.F."/>
        </authorList>
    </citation>
    <scope>NUCLEOTIDE SEQUENCE [LARGE SCALE GENOMIC DNA]</scope>
    <source>
        <strain evidence="2 3">66/93</strain>
    </source>
</reference>